<dbReference type="PANTHER" id="PTHR40047:SF1">
    <property type="entry name" value="UPF0703 PROTEIN YCGQ"/>
    <property type="match status" value="1"/>
</dbReference>
<name>A0A645BWM7_9ZZZZ</name>
<proteinExistence type="predicted"/>
<protein>
    <recommendedName>
        <fullName evidence="1">DUF1980 domain-containing protein</fullName>
    </recommendedName>
</protein>
<evidence type="ECO:0000313" key="2">
    <source>
        <dbReference type="EMBL" id="MPM69926.1"/>
    </source>
</evidence>
<accession>A0A645BWM7</accession>
<gene>
    <name evidence="2" type="ORF">SDC9_116874</name>
</gene>
<dbReference type="AlphaFoldDB" id="A0A645BWM7"/>
<reference evidence="2" key="1">
    <citation type="submission" date="2019-08" db="EMBL/GenBank/DDBJ databases">
        <authorList>
            <person name="Kucharzyk K."/>
            <person name="Murdoch R.W."/>
            <person name="Higgins S."/>
            <person name="Loffler F."/>
        </authorList>
    </citation>
    <scope>NUCLEOTIDE SEQUENCE</scope>
</reference>
<dbReference type="PANTHER" id="PTHR40047">
    <property type="entry name" value="UPF0703 PROTEIN YCGQ"/>
    <property type="match status" value="1"/>
</dbReference>
<evidence type="ECO:0000259" key="1">
    <source>
        <dbReference type="Pfam" id="PF21537"/>
    </source>
</evidence>
<dbReference type="Gene3D" id="3.40.50.300">
    <property type="entry name" value="P-loop containing nucleotide triphosphate hydrolases"/>
    <property type="match status" value="1"/>
</dbReference>
<comment type="caution">
    <text evidence="2">The sequence shown here is derived from an EMBL/GenBank/DDBJ whole genome shotgun (WGS) entry which is preliminary data.</text>
</comment>
<feature type="domain" description="DUF1980" evidence="1">
    <location>
        <begin position="189"/>
        <end position="310"/>
    </location>
</feature>
<dbReference type="InterPro" id="IPR048447">
    <property type="entry name" value="DUF1980_C"/>
</dbReference>
<organism evidence="2">
    <name type="scientific">bioreactor metagenome</name>
    <dbReference type="NCBI Taxonomy" id="1076179"/>
    <lineage>
        <taxon>unclassified sequences</taxon>
        <taxon>metagenomes</taxon>
        <taxon>ecological metagenomes</taxon>
    </lineage>
</organism>
<sequence length="312" mass="35794">MIPLYLFTGFLDSGKTKFIQETLEDPRFSTDEKTLLLLCEEGELEYEPQKFASQNVTIITIDSKEAFTREYLRNLTAKHHSDRVLMEYNGMWQLSLLYENMPKNWEMYQHISLAAAPSFALYNANMRSLVVERFSGAEMVLFNRCNADTDKMELHKIVRSSNRRSEIAYEYENGSVDYDEIEDPLPFDLEADVIEIADNDFGLWYMDITEDPQKYAGKQVRFLAQVCQTPRVPKGAFAPGRFVMTCCVEDITFVGLVCKYEKVESLKDRDWVTITAKIKVEYAAIYGGKGPVLVASDVQPGEKPADEVVYFS</sequence>
<dbReference type="InterPro" id="IPR052955">
    <property type="entry name" value="UPF0703_membrane_permease"/>
</dbReference>
<dbReference type="InterPro" id="IPR027417">
    <property type="entry name" value="P-loop_NTPase"/>
</dbReference>
<dbReference type="EMBL" id="VSSQ01023162">
    <property type="protein sequence ID" value="MPM69926.1"/>
    <property type="molecule type" value="Genomic_DNA"/>
</dbReference>
<dbReference type="Pfam" id="PF21537">
    <property type="entry name" value="DUF1980_C"/>
    <property type="match status" value="1"/>
</dbReference>